<dbReference type="Proteomes" id="UP000024635">
    <property type="component" value="Unassembled WGS sequence"/>
</dbReference>
<keyword evidence="3" id="KW-1185">Reference proteome</keyword>
<feature type="chain" id="PRO_5001487999" evidence="1">
    <location>
        <begin position="22"/>
        <end position="96"/>
    </location>
</feature>
<evidence type="ECO:0000313" key="2">
    <source>
        <dbReference type="EMBL" id="EYC06819.1"/>
    </source>
</evidence>
<comment type="caution">
    <text evidence="2">The sequence shown here is derived from an EMBL/GenBank/DDBJ whole genome shotgun (WGS) entry which is preliminary data.</text>
</comment>
<name>A0A016TUV0_9BILA</name>
<feature type="signal peptide" evidence="1">
    <location>
        <begin position="1"/>
        <end position="21"/>
    </location>
</feature>
<accession>A0A016TUV0</accession>
<dbReference type="EMBL" id="JARK01001410">
    <property type="protein sequence ID" value="EYC06819.1"/>
    <property type="molecule type" value="Genomic_DNA"/>
</dbReference>
<reference evidence="3" key="1">
    <citation type="journal article" date="2015" name="Nat. Genet.">
        <title>The genome and transcriptome of the zoonotic hookworm Ancylostoma ceylanicum identify infection-specific gene families.</title>
        <authorList>
            <person name="Schwarz E.M."/>
            <person name="Hu Y."/>
            <person name="Antoshechkin I."/>
            <person name="Miller M.M."/>
            <person name="Sternberg P.W."/>
            <person name="Aroian R.V."/>
        </authorList>
    </citation>
    <scope>NUCLEOTIDE SEQUENCE</scope>
    <source>
        <strain evidence="3">HY135</strain>
    </source>
</reference>
<organism evidence="2 3">
    <name type="scientific">Ancylostoma ceylanicum</name>
    <dbReference type="NCBI Taxonomy" id="53326"/>
    <lineage>
        <taxon>Eukaryota</taxon>
        <taxon>Metazoa</taxon>
        <taxon>Ecdysozoa</taxon>
        <taxon>Nematoda</taxon>
        <taxon>Chromadorea</taxon>
        <taxon>Rhabditida</taxon>
        <taxon>Rhabditina</taxon>
        <taxon>Rhabditomorpha</taxon>
        <taxon>Strongyloidea</taxon>
        <taxon>Ancylostomatidae</taxon>
        <taxon>Ancylostomatinae</taxon>
        <taxon>Ancylostoma</taxon>
    </lineage>
</organism>
<sequence>MVGFYFVALAAIFLLPTFGDASRVEYCPGSNITREEVIEMVKLINHHRTLLVKGEHNSGIPGKKLPPAKRMTKIGQVIYDSKALIFLYKAFASISW</sequence>
<evidence type="ECO:0000313" key="3">
    <source>
        <dbReference type="Proteomes" id="UP000024635"/>
    </source>
</evidence>
<proteinExistence type="predicted"/>
<evidence type="ECO:0000256" key="1">
    <source>
        <dbReference type="SAM" id="SignalP"/>
    </source>
</evidence>
<keyword evidence="1" id="KW-0732">Signal</keyword>
<gene>
    <name evidence="2" type="primary">Acey_s0074.g910</name>
    <name evidence="2" type="ORF">Y032_0074g910</name>
</gene>
<dbReference type="AlphaFoldDB" id="A0A016TUV0"/>
<protein>
    <submittedName>
        <fullName evidence="2">Uncharacterized protein</fullName>
    </submittedName>
</protein>